<evidence type="ECO:0000259" key="4">
    <source>
        <dbReference type="PROSITE" id="PS50853"/>
    </source>
</evidence>
<feature type="chain" id="PRO_5038775249" description="Fibronectin type-III domain-containing protein" evidence="3">
    <location>
        <begin position="34"/>
        <end position="458"/>
    </location>
</feature>
<dbReference type="InterPro" id="IPR036514">
    <property type="entry name" value="SGNH_hydro_sf"/>
</dbReference>
<dbReference type="GO" id="GO:0016788">
    <property type="term" value="F:hydrolase activity, acting on ester bonds"/>
    <property type="evidence" value="ECO:0007669"/>
    <property type="project" value="InterPro"/>
</dbReference>
<dbReference type="RefSeq" id="WP_137066823.1">
    <property type="nucleotide sequence ID" value="NZ_CP040748.1"/>
</dbReference>
<dbReference type="InterPro" id="IPR013783">
    <property type="entry name" value="Ig-like_fold"/>
</dbReference>
<dbReference type="AlphaFoldDB" id="A0A4U2YL03"/>
<protein>
    <recommendedName>
        <fullName evidence="4">Fibronectin type-III domain-containing protein</fullName>
    </recommendedName>
</protein>
<evidence type="ECO:0000313" key="6">
    <source>
        <dbReference type="Proteomes" id="UP000307808"/>
    </source>
</evidence>
<dbReference type="SUPFAM" id="SSF52266">
    <property type="entry name" value="SGNH hydrolase"/>
    <property type="match status" value="1"/>
</dbReference>
<accession>A0A4U2YL03</accession>
<keyword evidence="1" id="KW-0326">Glycosidase</keyword>
<dbReference type="GO" id="GO:0000272">
    <property type="term" value="P:polysaccharide catabolic process"/>
    <property type="evidence" value="ECO:0007669"/>
    <property type="project" value="UniProtKB-KW"/>
</dbReference>
<dbReference type="Pfam" id="PF00657">
    <property type="entry name" value="Lipase_GDSL"/>
    <property type="match status" value="1"/>
</dbReference>
<keyword evidence="1" id="KW-0378">Hydrolase</keyword>
<name>A0A4U2YL03_9ACTN</name>
<evidence type="ECO:0000256" key="1">
    <source>
        <dbReference type="ARBA" id="ARBA00023295"/>
    </source>
</evidence>
<proteinExistence type="predicted"/>
<dbReference type="Gene3D" id="2.60.40.10">
    <property type="entry name" value="Immunoglobulins"/>
    <property type="match status" value="2"/>
</dbReference>
<evidence type="ECO:0000256" key="3">
    <source>
        <dbReference type="SAM" id="SignalP"/>
    </source>
</evidence>
<dbReference type="PANTHER" id="PTHR30383">
    <property type="entry name" value="THIOESTERASE 1/PROTEASE 1/LYSOPHOSPHOLIPASE L1"/>
    <property type="match status" value="1"/>
</dbReference>
<dbReference type="SUPFAM" id="SSF49265">
    <property type="entry name" value="Fibronectin type III"/>
    <property type="match status" value="1"/>
</dbReference>
<dbReference type="SMART" id="SM00060">
    <property type="entry name" value="FN3"/>
    <property type="match status" value="2"/>
</dbReference>
<keyword evidence="2" id="KW-0624">Polysaccharide degradation</keyword>
<dbReference type="OrthoDB" id="5168887at2"/>
<dbReference type="Proteomes" id="UP000307808">
    <property type="component" value="Unassembled WGS sequence"/>
</dbReference>
<keyword evidence="6" id="KW-1185">Reference proteome</keyword>
<dbReference type="GO" id="GO:0016798">
    <property type="term" value="F:hydrolase activity, acting on glycosyl bonds"/>
    <property type="evidence" value="ECO:0007669"/>
    <property type="project" value="UniProtKB-KW"/>
</dbReference>
<keyword evidence="3" id="KW-0732">Signal</keyword>
<dbReference type="InterPro" id="IPR001087">
    <property type="entry name" value="GDSL"/>
</dbReference>
<evidence type="ECO:0000256" key="2">
    <source>
        <dbReference type="ARBA" id="ARBA00023326"/>
    </source>
</evidence>
<dbReference type="Gene3D" id="3.40.50.1110">
    <property type="entry name" value="SGNH hydrolase"/>
    <property type="match status" value="1"/>
</dbReference>
<gene>
    <name evidence="5" type="ORF">FC770_13815</name>
</gene>
<reference evidence="5 6" key="1">
    <citation type="submission" date="2019-04" db="EMBL/GenBank/DDBJ databases">
        <authorList>
            <person name="Dong K."/>
        </authorList>
    </citation>
    <scope>NUCLEOTIDE SEQUENCE [LARGE SCALE GENOMIC DNA]</scope>
    <source>
        <strain evidence="6">dk3543</strain>
    </source>
</reference>
<feature type="domain" description="Fibronectin type-III" evidence="4">
    <location>
        <begin position="369"/>
        <end position="458"/>
    </location>
</feature>
<organism evidence="5 6">
    <name type="scientific">Nocardioides jishulii</name>
    <dbReference type="NCBI Taxonomy" id="2575440"/>
    <lineage>
        <taxon>Bacteria</taxon>
        <taxon>Bacillati</taxon>
        <taxon>Actinomycetota</taxon>
        <taxon>Actinomycetes</taxon>
        <taxon>Propionibacteriales</taxon>
        <taxon>Nocardioidaceae</taxon>
        <taxon>Nocardioides</taxon>
    </lineage>
</organism>
<dbReference type="PROSITE" id="PS50853">
    <property type="entry name" value="FN3"/>
    <property type="match status" value="1"/>
</dbReference>
<dbReference type="InterPro" id="IPR036116">
    <property type="entry name" value="FN3_sf"/>
</dbReference>
<dbReference type="CDD" id="cd00063">
    <property type="entry name" value="FN3"/>
    <property type="match status" value="1"/>
</dbReference>
<comment type="caution">
    <text evidence="5">The sequence shown here is derived from an EMBL/GenBank/DDBJ whole genome shotgun (WGS) entry which is preliminary data.</text>
</comment>
<dbReference type="InterPro" id="IPR051532">
    <property type="entry name" value="Ester_Hydrolysis_Enzymes"/>
</dbReference>
<evidence type="ECO:0000313" key="5">
    <source>
        <dbReference type="EMBL" id="TKI61818.1"/>
    </source>
</evidence>
<sequence>MGETRSRAGLARLSALVATTLVGGLTVSTAAAARPTGDVRGEDERRAAAATSVMVVGDSVSQASVGDYSWRYFASRHLTAVGAGVDFVGARTTPHVPAGQTWAARYSDDDFDRDHTAMWGDSFYYPNQDHWSPMVAARPEVVVLALGTNDFGVWKRKAADVVASARTWVTVARSVVHSAEFVLVEIPWVTHKRVKTYNASLQKVAAELSTAESRVVVARTSKGYVMGKDDDRPGDTYDDVHPNTRGQVKIAAAVTDALASLGIGVAYPRPLTFPAEGPRTAPVLRAANGTARVRLGWRVPPGATSHDVWRRAPGRRWVRVARARAGTSYGARRLASCRRYEFRVRARKGWTLAAPDMASNVVSARVGPRVGARTTPTVRPGSRHVRLSWNRVAGACSYGVRISVVHRGEETVLKRGGVRPRLVVRDLPPGATVTVRVRAVGAVNSGRWSAPRAARVRR</sequence>
<dbReference type="EMBL" id="SZPY01000003">
    <property type="protein sequence ID" value="TKI61818.1"/>
    <property type="molecule type" value="Genomic_DNA"/>
</dbReference>
<dbReference type="InterPro" id="IPR003961">
    <property type="entry name" value="FN3_dom"/>
</dbReference>
<feature type="signal peptide" evidence="3">
    <location>
        <begin position="1"/>
        <end position="33"/>
    </location>
</feature>
<keyword evidence="2" id="KW-0119">Carbohydrate metabolism</keyword>